<evidence type="ECO:0000313" key="2">
    <source>
        <dbReference type="Proteomes" id="UP000622017"/>
    </source>
</evidence>
<dbReference type="InterPro" id="IPR029044">
    <property type="entry name" value="Nucleotide-diphossugar_trans"/>
</dbReference>
<evidence type="ECO:0000313" key="1">
    <source>
        <dbReference type="EMBL" id="MBC6609362.1"/>
    </source>
</evidence>
<dbReference type="InterPro" id="IPR003329">
    <property type="entry name" value="Cytidylyl_trans"/>
</dbReference>
<dbReference type="Pfam" id="PF02348">
    <property type="entry name" value="CTP_transf_3"/>
    <property type="match status" value="1"/>
</dbReference>
<dbReference type="Proteomes" id="UP000622017">
    <property type="component" value="Unassembled WGS sequence"/>
</dbReference>
<dbReference type="SUPFAM" id="SSF53448">
    <property type="entry name" value="Nucleotide-diphospho-sugar transferases"/>
    <property type="match status" value="1"/>
</dbReference>
<keyword evidence="2" id="KW-1185">Reference proteome</keyword>
<reference evidence="1 2" key="1">
    <citation type="submission" date="2020-08" db="EMBL/GenBank/DDBJ databases">
        <title>Hymenobacter sp.</title>
        <authorList>
            <person name="Kim M.K."/>
        </authorList>
    </citation>
    <scope>NUCLEOTIDE SEQUENCE [LARGE SCALE GENOMIC DNA]</scope>
    <source>
        <strain evidence="1 2">BT507</strain>
    </source>
</reference>
<protein>
    <submittedName>
        <fullName evidence="1">Glycosyltransferase family protein</fullName>
    </submittedName>
</protein>
<accession>A0ABR7ME53</accession>
<comment type="caution">
    <text evidence="1">The sequence shown here is derived from an EMBL/GenBank/DDBJ whole genome shotgun (WGS) entry which is preliminary data.</text>
</comment>
<gene>
    <name evidence="1" type="ORF">H8B15_00395</name>
</gene>
<organism evidence="1 2">
    <name type="scientific">Hymenobacter citatus</name>
    <dbReference type="NCBI Taxonomy" id="2763506"/>
    <lineage>
        <taxon>Bacteria</taxon>
        <taxon>Pseudomonadati</taxon>
        <taxon>Bacteroidota</taxon>
        <taxon>Cytophagia</taxon>
        <taxon>Cytophagales</taxon>
        <taxon>Hymenobacteraceae</taxon>
        <taxon>Hymenobacter</taxon>
    </lineage>
</organism>
<sequence>MNLATPNIGIISQARMTSTRLPGKVLQPIAGQPLLHYHVQRLRQGGLPLYLAITTNQEDDVLADFAAFNGISYTRGDEHDVLGRYHQCAHEHGLDVIVRVTSDCPLLDGPLVASCVREYVRLANPYLYLSNVLRRTYPRGFDFEIFSRQLLEEAFQRATLPSDREHVTPYIHQNRSGQVHFRHSSRVPNRSHYRLTVDTAEDFELIKVLIEQYGADKLGVDDLIQLLDEHPELVALNAHVEQKKV</sequence>
<dbReference type="CDD" id="cd02518">
    <property type="entry name" value="GT2_SpsF"/>
    <property type="match status" value="1"/>
</dbReference>
<name>A0ABR7ME53_9BACT</name>
<dbReference type="PANTHER" id="PTHR42866">
    <property type="entry name" value="3-DEOXY-MANNO-OCTULOSONATE CYTIDYLYLTRANSFERASE"/>
    <property type="match status" value="1"/>
</dbReference>
<dbReference type="Gene3D" id="3.90.550.10">
    <property type="entry name" value="Spore Coat Polysaccharide Biosynthesis Protein SpsA, Chain A"/>
    <property type="match status" value="1"/>
</dbReference>
<dbReference type="RefSeq" id="WP_187317685.1">
    <property type="nucleotide sequence ID" value="NZ_JACSCY010000001.1"/>
</dbReference>
<dbReference type="EMBL" id="JACSCY010000001">
    <property type="protein sequence ID" value="MBC6609362.1"/>
    <property type="molecule type" value="Genomic_DNA"/>
</dbReference>
<dbReference type="PANTHER" id="PTHR42866:SF1">
    <property type="entry name" value="SPORE COAT POLYSACCHARIDE BIOSYNTHESIS PROTEIN SPSF"/>
    <property type="match status" value="1"/>
</dbReference>
<proteinExistence type="predicted"/>